<protein>
    <recommendedName>
        <fullName evidence="1">DUF7147 domain-containing protein</fullName>
    </recommendedName>
</protein>
<dbReference type="Pfam" id="PF23648">
    <property type="entry name" value="DUF7147"/>
    <property type="match status" value="1"/>
</dbReference>
<evidence type="ECO:0000313" key="3">
    <source>
        <dbReference type="Proteomes" id="UP001597519"/>
    </source>
</evidence>
<feature type="domain" description="DUF7147" evidence="1">
    <location>
        <begin position="1"/>
        <end position="120"/>
    </location>
</feature>
<proteinExistence type="predicted"/>
<dbReference type="InterPro" id="IPR055571">
    <property type="entry name" value="DUF7147"/>
</dbReference>
<accession>A0ABW5WUB0</accession>
<dbReference type="EMBL" id="JBHUOQ010000001">
    <property type="protein sequence ID" value="MFD2829833.1"/>
    <property type="molecule type" value="Genomic_DNA"/>
</dbReference>
<evidence type="ECO:0000259" key="1">
    <source>
        <dbReference type="Pfam" id="PF23648"/>
    </source>
</evidence>
<dbReference type="Proteomes" id="UP001597519">
    <property type="component" value="Unassembled WGS sequence"/>
</dbReference>
<name>A0ABW5WUB0_9STAP</name>
<evidence type="ECO:0000313" key="2">
    <source>
        <dbReference type="EMBL" id="MFD2829833.1"/>
    </source>
</evidence>
<dbReference type="RefSeq" id="WP_377772194.1">
    <property type="nucleotide sequence ID" value="NZ_JBHUOQ010000001.1"/>
</dbReference>
<reference evidence="3" key="1">
    <citation type="journal article" date="2019" name="Int. J. Syst. Evol. Microbiol.">
        <title>The Global Catalogue of Microorganisms (GCM) 10K type strain sequencing project: providing services to taxonomists for standard genome sequencing and annotation.</title>
        <authorList>
            <consortium name="The Broad Institute Genomics Platform"/>
            <consortium name="The Broad Institute Genome Sequencing Center for Infectious Disease"/>
            <person name="Wu L."/>
            <person name="Ma J."/>
        </authorList>
    </citation>
    <scope>NUCLEOTIDE SEQUENCE [LARGE SCALE GENOMIC DNA]</scope>
    <source>
        <strain evidence="3">KCTC 33575</strain>
    </source>
</reference>
<keyword evidence="3" id="KW-1185">Reference proteome</keyword>
<comment type="caution">
    <text evidence="2">The sequence shown here is derived from an EMBL/GenBank/DDBJ whole genome shotgun (WGS) entry which is preliminary data.</text>
</comment>
<organism evidence="2 3">
    <name type="scientific">Corticicoccus populi</name>
    <dbReference type="NCBI Taxonomy" id="1812821"/>
    <lineage>
        <taxon>Bacteria</taxon>
        <taxon>Bacillati</taxon>
        <taxon>Bacillota</taxon>
        <taxon>Bacilli</taxon>
        <taxon>Bacillales</taxon>
        <taxon>Staphylococcaceae</taxon>
        <taxon>Corticicoccus</taxon>
    </lineage>
</organism>
<gene>
    <name evidence="2" type="ORF">ACFSX4_05080</name>
</gene>
<sequence length="124" mass="14564">MQKFITLGEGYGDIFEIEALIEYNHARIDRALFLHTENAPSTFLLIMKPVRGNFQAVYTIFKGIHVDETGKGQKYQLLNNWCTEKEIKVIEFTTRNPDDFHEREQFYQYITGVLRLNHLLPPLT</sequence>